<protein>
    <submittedName>
        <fullName evidence="2">Uncharacterized protein</fullName>
    </submittedName>
</protein>
<name>A0A6N8U1P4_9STAP</name>
<gene>
    <name evidence="2" type="ORF">GQ671_10550</name>
</gene>
<accession>A0A6N8U1P4</accession>
<dbReference type="RefSeq" id="WP_160656781.1">
    <property type="nucleotide sequence ID" value="NZ_JBHRWU010000001.1"/>
</dbReference>
<feature type="transmembrane region" description="Helical" evidence="1">
    <location>
        <begin position="25"/>
        <end position="46"/>
    </location>
</feature>
<reference evidence="2 3" key="1">
    <citation type="submission" date="2019-12" db="EMBL/GenBank/DDBJ databases">
        <title>Salinicoccus cyprini sp. nov., isolated from gastro-intestinal tract of mirror carp, Cyprinus carpio var. specularis, collected from Gobind Sagar Reservoir, Himachal Pradesh, India.</title>
        <authorList>
            <person name="Talwar C."/>
            <person name="Singh A.K."/>
            <person name="Lal R."/>
            <person name="Negi R.K."/>
        </authorList>
    </citation>
    <scope>NUCLEOTIDE SEQUENCE [LARGE SCALE GENOMIC DNA]</scope>
    <source>
        <strain evidence="2 3">J-82</strain>
    </source>
</reference>
<sequence length="53" mass="6134">MNIFFLLFLIMPILGFISVYLITGSLINAIVALFIIDVIFTTLFIIRRRRATQ</sequence>
<evidence type="ECO:0000313" key="2">
    <source>
        <dbReference type="EMBL" id="MXQ51702.1"/>
    </source>
</evidence>
<evidence type="ECO:0000313" key="3">
    <source>
        <dbReference type="Proteomes" id="UP000436284"/>
    </source>
</evidence>
<proteinExistence type="predicted"/>
<comment type="caution">
    <text evidence="2">The sequence shown here is derived from an EMBL/GenBank/DDBJ whole genome shotgun (WGS) entry which is preliminary data.</text>
</comment>
<dbReference type="AlphaFoldDB" id="A0A6N8U1P4"/>
<keyword evidence="1" id="KW-1133">Transmembrane helix</keyword>
<dbReference type="EMBL" id="WUUK01000004">
    <property type="protein sequence ID" value="MXQ51702.1"/>
    <property type="molecule type" value="Genomic_DNA"/>
</dbReference>
<evidence type="ECO:0000256" key="1">
    <source>
        <dbReference type="SAM" id="Phobius"/>
    </source>
</evidence>
<keyword evidence="1" id="KW-0812">Transmembrane</keyword>
<keyword evidence="1" id="KW-0472">Membrane</keyword>
<keyword evidence="3" id="KW-1185">Reference proteome</keyword>
<organism evidence="2 3">
    <name type="scientific">Salinicoccus hispanicus</name>
    <dbReference type="NCBI Taxonomy" id="157225"/>
    <lineage>
        <taxon>Bacteria</taxon>
        <taxon>Bacillati</taxon>
        <taxon>Bacillota</taxon>
        <taxon>Bacilli</taxon>
        <taxon>Bacillales</taxon>
        <taxon>Staphylococcaceae</taxon>
        <taxon>Salinicoccus</taxon>
    </lineage>
</organism>
<dbReference type="Proteomes" id="UP000436284">
    <property type="component" value="Unassembled WGS sequence"/>
</dbReference>